<sequence length="67" mass="7527">MGGLGFIERRFTNKAPLVSGLMLEFLLQSLIFLGSQICFSIISLGTVCNLGFLRFPNIGRTRMRTWS</sequence>
<keyword evidence="1" id="KW-0812">Transmembrane</keyword>
<accession>A0A822ZCV7</accession>
<proteinExistence type="predicted"/>
<evidence type="ECO:0000313" key="3">
    <source>
        <dbReference type="Proteomes" id="UP000607653"/>
    </source>
</evidence>
<protein>
    <submittedName>
        <fullName evidence="2">Uncharacterized protein</fullName>
    </submittedName>
</protein>
<organism evidence="2 3">
    <name type="scientific">Nelumbo nucifera</name>
    <name type="common">Sacred lotus</name>
    <dbReference type="NCBI Taxonomy" id="4432"/>
    <lineage>
        <taxon>Eukaryota</taxon>
        <taxon>Viridiplantae</taxon>
        <taxon>Streptophyta</taxon>
        <taxon>Embryophyta</taxon>
        <taxon>Tracheophyta</taxon>
        <taxon>Spermatophyta</taxon>
        <taxon>Magnoliopsida</taxon>
        <taxon>Proteales</taxon>
        <taxon>Nelumbonaceae</taxon>
        <taxon>Nelumbo</taxon>
    </lineage>
</organism>
<keyword evidence="1" id="KW-0472">Membrane</keyword>
<reference evidence="2 3" key="1">
    <citation type="journal article" date="2020" name="Mol. Biol. Evol.">
        <title>Distinct Expression and Methylation Patterns for Genes with Different Fates following a Single Whole-Genome Duplication in Flowering Plants.</title>
        <authorList>
            <person name="Shi T."/>
            <person name="Rahmani R.S."/>
            <person name="Gugger P.F."/>
            <person name="Wang M."/>
            <person name="Li H."/>
            <person name="Zhang Y."/>
            <person name="Li Z."/>
            <person name="Wang Q."/>
            <person name="Van de Peer Y."/>
            <person name="Marchal K."/>
            <person name="Chen J."/>
        </authorList>
    </citation>
    <scope>NUCLEOTIDE SEQUENCE [LARGE SCALE GENOMIC DNA]</scope>
    <source>
        <tissue evidence="2">Leaf</tissue>
    </source>
</reference>
<evidence type="ECO:0000313" key="2">
    <source>
        <dbReference type="EMBL" id="DAD42972.1"/>
    </source>
</evidence>
<gene>
    <name evidence="2" type="ORF">HUJ06_001202</name>
</gene>
<dbReference type="AlphaFoldDB" id="A0A822ZCV7"/>
<name>A0A822ZCV7_NELNU</name>
<keyword evidence="3" id="KW-1185">Reference proteome</keyword>
<keyword evidence="1" id="KW-1133">Transmembrane helix</keyword>
<dbReference type="EMBL" id="DUZY01000006">
    <property type="protein sequence ID" value="DAD42972.1"/>
    <property type="molecule type" value="Genomic_DNA"/>
</dbReference>
<comment type="caution">
    <text evidence="2">The sequence shown here is derived from an EMBL/GenBank/DDBJ whole genome shotgun (WGS) entry which is preliminary data.</text>
</comment>
<feature type="transmembrane region" description="Helical" evidence="1">
    <location>
        <begin position="25"/>
        <end position="53"/>
    </location>
</feature>
<evidence type="ECO:0000256" key="1">
    <source>
        <dbReference type="SAM" id="Phobius"/>
    </source>
</evidence>
<dbReference type="Proteomes" id="UP000607653">
    <property type="component" value="Unassembled WGS sequence"/>
</dbReference>